<reference evidence="1 2" key="1">
    <citation type="submission" date="2021-01" db="EMBL/GenBank/DDBJ databases">
        <title>Whole genome shotgun sequence of Actinoplanes couchii NBRC 106145.</title>
        <authorList>
            <person name="Komaki H."/>
            <person name="Tamura T."/>
        </authorList>
    </citation>
    <scope>NUCLEOTIDE SEQUENCE [LARGE SCALE GENOMIC DNA]</scope>
    <source>
        <strain evidence="1 2">NBRC 106145</strain>
    </source>
</reference>
<sequence>MRRPQRPVVFREGWRKLHRPAHLKIQQGGSPCPRIHFHDDSGGTTGRIHVGYVGDHLPTANFR</sequence>
<gene>
    <name evidence="1" type="ORF">Aco03nite_000470</name>
</gene>
<name>A0ABQ3WZE2_9ACTN</name>
<keyword evidence="2" id="KW-1185">Reference proteome</keyword>
<protein>
    <submittedName>
        <fullName evidence="1">Uncharacterized protein</fullName>
    </submittedName>
</protein>
<dbReference type="EMBL" id="BOMG01000003">
    <property type="protein sequence ID" value="GID51643.1"/>
    <property type="molecule type" value="Genomic_DNA"/>
</dbReference>
<dbReference type="RefSeq" id="WP_203792363.1">
    <property type="nucleotide sequence ID" value="NZ_BAAAQE010000090.1"/>
</dbReference>
<accession>A0ABQ3WZE2</accession>
<evidence type="ECO:0000313" key="2">
    <source>
        <dbReference type="Proteomes" id="UP000612282"/>
    </source>
</evidence>
<evidence type="ECO:0000313" key="1">
    <source>
        <dbReference type="EMBL" id="GID51643.1"/>
    </source>
</evidence>
<proteinExistence type="predicted"/>
<organism evidence="1 2">
    <name type="scientific">Actinoplanes couchii</name>
    <dbReference type="NCBI Taxonomy" id="403638"/>
    <lineage>
        <taxon>Bacteria</taxon>
        <taxon>Bacillati</taxon>
        <taxon>Actinomycetota</taxon>
        <taxon>Actinomycetes</taxon>
        <taxon>Micromonosporales</taxon>
        <taxon>Micromonosporaceae</taxon>
        <taxon>Actinoplanes</taxon>
    </lineage>
</organism>
<comment type="caution">
    <text evidence="1">The sequence shown here is derived from an EMBL/GenBank/DDBJ whole genome shotgun (WGS) entry which is preliminary data.</text>
</comment>
<dbReference type="Proteomes" id="UP000612282">
    <property type="component" value="Unassembled WGS sequence"/>
</dbReference>